<feature type="region of interest" description="Disordered" evidence="1">
    <location>
        <begin position="117"/>
        <end position="146"/>
    </location>
</feature>
<dbReference type="AlphaFoldDB" id="A0A6S7GET6"/>
<evidence type="ECO:0000313" key="3">
    <source>
        <dbReference type="Proteomes" id="UP001152795"/>
    </source>
</evidence>
<proteinExistence type="predicted"/>
<evidence type="ECO:0000313" key="2">
    <source>
        <dbReference type="EMBL" id="CAB3991934.1"/>
    </source>
</evidence>
<feature type="compositionally biased region" description="Basic and acidic residues" evidence="1">
    <location>
        <begin position="122"/>
        <end position="132"/>
    </location>
</feature>
<dbReference type="Proteomes" id="UP001152795">
    <property type="component" value="Unassembled WGS sequence"/>
</dbReference>
<comment type="caution">
    <text evidence="2">The sequence shown here is derived from an EMBL/GenBank/DDBJ whole genome shotgun (WGS) entry which is preliminary data.</text>
</comment>
<accession>A0A6S7GET6</accession>
<reference evidence="2" key="1">
    <citation type="submission" date="2020-04" db="EMBL/GenBank/DDBJ databases">
        <authorList>
            <person name="Alioto T."/>
            <person name="Alioto T."/>
            <person name="Gomez Garrido J."/>
        </authorList>
    </citation>
    <scope>NUCLEOTIDE SEQUENCE</scope>
    <source>
        <strain evidence="2">A484AB</strain>
    </source>
</reference>
<keyword evidence="3" id="KW-1185">Reference proteome</keyword>
<feature type="region of interest" description="Disordered" evidence="1">
    <location>
        <begin position="71"/>
        <end position="92"/>
    </location>
</feature>
<sequence length="146" mass="16475">MLSLTGYILLINICEYIRIGLTIARINAYNHLLFGHPKSGRKHEGSATFRLFSSDVEKVLNIADLKDHDRYIDEDGSDPAGNADLEPSPKRVRMERQEQEIVFLSVRAKITSPHASTSALIKSKEISPQERTRRIKTNGEQFIGNP</sequence>
<protein>
    <submittedName>
        <fullName evidence="2">Uncharacterized protein</fullName>
    </submittedName>
</protein>
<gene>
    <name evidence="2" type="ORF">PACLA_8A037141</name>
</gene>
<name>A0A6S7GET6_PARCT</name>
<dbReference type="EMBL" id="CACRXK020001945">
    <property type="protein sequence ID" value="CAB3991934.1"/>
    <property type="molecule type" value="Genomic_DNA"/>
</dbReference>
<evidence type="ECO:0000256" key="1">
    <source>
        <dbReference type="SAM" id="MobiDB-lite"/>
    </source>
</evidence>
<organism evidence="2 3">
    <name type="scientific">Paramuricea clavata</name>
    <name type="common">Red gorgonian</name>
    <name type="synonym">Violescent sea-whip</name>
    <dbReference type="NCBI Taxonomy" id="317549"/>
    <lineage>
        <taxon>Eukaryota</taxon>
        <taxon>Metazoa</taxon>
        <taxon>Cnidaria</taxon>
        <taxon>Anthozoa</taxon>
        <taxon>Octocorallia</taxon>
        <taxon>Malacalcyonacea</taxon>
        <taxon>Plexauridae</taxon>
        <taxon>Paramuricea</taxon>
    </lineage>
</organism>